<evidence type="ECO:0000313" key="1">
    <source>
        <dbReference type="EMBL" id="KAG2932375.1"/>
    </source>
</evidence>
<reference evidence="1" key="1">
    <citation type="submission" date="2018-10" db="EMBL/GenBank/DDBJ databases">
        <title>Effector identification in a new, highly contiguous assembly of the strawberry crown rot pathogen Phytophthora cactorum.</title>
        <authorList>
            <person name="Armitage A.D."/>
            <person name="Nellist C.F."/>
            <person name="Bates H."/>
            <person name="Vickerstaff R.J."/>
            <person name="Harrison R.J."/>
        </authorList>
    </citation>
    <scope>NUCLEOTIDE SEQUENCE</scope>
    <source>
        <strain evidence="1">4032</strain>
    </source>
</reference>
<dbReference type="EMBL" id="RCMI01000123">
    <property type="protein sequence ID" value="KAG2932375.1"/>
    <property type="molecule type" value="Genomic_DNA"/>
</dbReference>
<organism evidence="1 2">
    <name type="scientific">Phytophthora cactorum</name>
    <dbReference type="NCBI Taxonomy" id="29920"/>
    <lineage>
        <taxon>Eukaryota</taxon>
        <taxon>Sar</taxon>
        <taxon>Stramenopiles</taxon>
        <taxon>Oomycota</taxon>
        <taxon>Peronosporomycetes</taxon>
        <taxon>Peronosporales</taxon>
        <taxon>Peronosporaceae</taxon>
        <taxon>Phytophthora</taxon>
    </lineage>
</organism>
<dbReference type="VEuPathDB" id="FungiDB:PC110_g8217"/>
<evidence type="ECO:0000313" key="2">
    <source>
        <dbReference type="Proteomes" id="UP000774804"/>
    </source>
</evidence>
<sequence>MILEHRCPVRVGTRVKLCLSSDLCEVFQQGVHVMDINDPSIPVKRKLTQDKKNYIIGSLSAGQKNIGVRLYTLICTLVDNNEMTGPAPKSTKMRDFVKQWKRKNPKDSMAPLIALCDGRLYDQQDPVTLWTQKW</sequence>
<dbReference type="Proteomes" id="UP000774804">
    <property type="component" value="Unassembled WGS sequence"/>
</dbReference>
<comment type="caution">
    <text evidence="1">The sequence shown here is derived from an EMBL/GenBank/DDBJ whole genome shotgun (WGS) entry which is preliminary data.</text>
</comment>
<protein>
    <submittedName>
        <fullName evidence="1">Uncharacterized protein</fullName>
    </submittedName>
</protein>
<dbReference type="AlphaFoldDB" id="A0A8T1D2U7"/>
<gene>
    <name evidence="1" type="ORF">PC115_g5793</name>
</gene>
<name>A0A8T1D2U7_9STRA</name>
<accession>A0A8T1D2U7</accession>
<proteinExistence type="predicted"/>